<dbReference type="OrthoDB" id="10249338at2759"/>
<organism evidence="2 3">
    <name type="scientific">Canis lupus familiaris</name>
    <name type="common">Dog</name>
    <name type="synonym">Canis familiaris</name>
    <dbReference type="NCBI Taxonomy" id="9615"/>
    <lineage>
        <taxon>Eukaryota</taxon>
        <taxon>Metazoa</taxon>
        <taxon>Chordata</taxon>
        <taxon>Craniata</taxon>
        <taxon>Vertebrata</taxon>
        <taxon>Euteleostomi</taxon>
        <taxon>Mammalia</taxon>
        <taxon>Eutheria</taxon>
        <taxon>Laurasiatheria</taxon>
        <taxon>Carnivora</taxon>
        <taxon>Caniformia</taxon>
        <taxon>Canidae</taxon>
        <taxon>Canis</taxon>
    </lineage>
</organism>
<reference evidence="2" key="3">
    <citation type="submission" date="2025-09" db="UniProtKB">
        <authorList>
            <consortium name="Ensembl"/>
        </authorList>
    </citation>
    <scope>IDENTIFICATION</scope>
    <source>
        <strain evidence="2">Boxer</strain>
    </source>
</reference>
<keyword evidence="3" id="KW-1185">Reference proteome</keyword>
<reference evidence="2" key="2">
    <citation type="submission" date="2025-08" db="UniProtKB">
        <authorList>
            <consortium name="Ensembl"/>
        </authorList>
    </citation>
    <scope>IDENTIFICATION</scope>
    <source>
        <strain evidence="2">Boxer</strain>
    </source>
</reference>
<evidence type="ECO:0000256" key="1">
    <source>
        <dbReference type="SAM" id="MobiDB-lite"/>
    </source>
</evidence>
<gene>
    <name evidence="2" type="primary">RIIAD1</name>
</gene>
<proteinExistence type="predicted"/>
<dbReference type="InterPro" id="IPR059162">
    <property type="entry name" value="RIIAD1"/>
</dbReference>
<dbReference type="CDD" id="cd22971">
    <property type="entry name" value="DD_RIIAD1"/>
    <property type="match status" value="1"/>
</dbReference>
<feature type="compositionally biased region" description="Gly residues" evidence="1">
    <location>
        <begin position="134"/>
        <end position="143"/>
    </location>
</feature>
<feature type="region of interest" description="Disordered" evidence="1">
    <location>
        <begin position="70"/>
        <end position="175"/>
    </location>
</feature>
<name>A0A8I3PIG1_CANLF</name>
<feature type="region of interest" description="Disordered" evidence="1">
    <location>
        <begin position="1"/>
        <end position="42"/>
    </location>
</feature>
<sequence>RGRSWVSAVWRRPPPPPPPRKPRPIGLQQLPENRQGHESGSVRLCLRNSFASFSLESRKTKLFVAGWGQEGGLLPCRTQPGSAPPSLREAIPRGRPQSRLEPPPRLLKAPLTCPPGTTPCEPSSRGPDRPARGEGSGRGGGAGPPRPRPRRPDDPDKMATLQGGLLGPDPGALSPAQQEQLRDFKIQTRIANEKYLRTHKEVDLLISGFFREMFLKRPDNIQEFAADYFTDPRLPNKIHMQLIKEKKAA</sequence>
<dbReference type="GeneTree" id="ENSGT00390000003062"/>
<evidence type="ECO:0000313" key="3">
    <source>
        <dbReference type="Proteomes" id="UP000805418"/>
    </source>
</evidence>
<dbReference type="SUPFAM" id="SSF47391">
    <property type="entry name" value="Dimerization-anchoring domain of cAMP-dependent PK regulatory subunit"/>
    <property type="match status" value="1"/>
</dbReference>
<dbReference type="PANTHER" id="PTHR15505:SF4">
    <property type="entry name" value="RIIA DOMAIN-CONTAINING PROTEIN 1"/>
    <property type="match status" value="1"/>
</dbReference>
<evidence type="ECO:0000313" key="2">
    <source>
        <dbReference type="Ensembl" id="ENSCAFP00845033987.1"/>
    </source>
</evidence>
<dbReference type="AlphaFoldDB" id="A0A8I3PIG1"/>
<protein>
    <submittedName>
        <fullName evidence="2">Regulatory subunit of type II PKA R-subunit domain containing 1</fullName>
    </submittedName>
</protein>
<reference evidence="2" key="1">
    <citation type="submission" date="2020-03" db="EMBL/GenBank/DDBJ databases">
        <title>Long-read based genome assembly of a Labrador retriever dog.</title>
        <authorList>
            <person name="Eory L."/>
            <person name="Zhang W."/>
            <person name="Schoenebeck J."/>
        </authorList>
    </citation>
    <scope>NUCLEOTIDE SEQUENCE [LARGE SCALE GENOMIC DNA]</scope>
    <source>
        <strain evidence="2">Labrador retriever</strain>
    </source>
</reference>
<dbReference type="Proteomes" id="UP000805418">
    <property type="component" value="Chromosome 17"/>
</dbReference>
<dbReference type="PANTHER" id="PTHR15505">
    <property type="entry name" value="RIIA DOMAIN-CONTAINING PROTEIN 1"/>
    <property type="match status" value="1"/>
</dbReference>
<accession>A0A8I3PIG1</accession>
<dbReference type="Ensembl" id="ENSCAFT00845043378.1">
    <property type="protein sequence ID" value="ENSCAFP00845033987.1"/>
    <property type="gene ID" value="ENSCAFG00845024568.1"/>
</dbReference>